<dbReference type="InterPro" id="IPR000971">
    <property type="entry name" value="Globin"/>
</dbReference>
<organism evidence="9 11">
    <name type="scientific">Oncorhynchus mykiss</name>
    <name type="common">Rainbow trout</name>
    <name type="synonym">Salmo gairdneri</name>
    <dbReference type="NCBI Taxonomy" id="8022"/>
    <lineage>
        <taxon>Eukaryota</taxon>
        <taxon>Metazoa</taxon>
        <taxon>Chordata</taxon>
        <taxon>Craniata</taxon>
        <taxon>Vertebrata</taxon>
        <taxon>Euteleostomi</taxon>
        <taxon>Actinopterygii</taxon>
        <taxon>Neopterygii</taxon>
        <taxon>Teleostei</taxon>
        <taxon>Protacanthopterygii</taxon>
        <taxon>Salmoniformes</taxon>
        <taxon>Salmonidae</taxon>
        <taxon>Salmoninae</taxon>
        <taxon>Oncorhynchus</taxon>
    </lineage>
</organism>
<dbReference type="GO" id="GO:0031838">
    <property type="term" value="C:haptoglobin-hemoglobin complex"/>
    <property type="evidence" value="ECO:0007669"/>
    <property type="project" value="TreeGrafter"/>
</dbReference>
<evidence type="ECO:0000313" key="9">
    <source>
        <dbReference type="EMBL" id="CDQ79869.1"/>
    </source>
</evidence>
<keyword evidence="3 7" id="KW-0349">Heme</keyword>
<reference evidence="10 12" key="3">
    <citation type="submission" date="2020-07" db="EMBL/GenBank/DDBJ databases">
        <title>A long reads based de novo assembly of the rainbow trout Arlee double haploid line genome.</title>
        <authorList>
            <person name="Gao G."/>
            <person name="Palti Y."/>
        </authorList>
    </citation>
    <scope>NUCLEOTIDE SEQUENCE [LARGE SCALE GENOMIC DNA]</scope>
</reference>
<dbReference type="PROSITE" id="PS01033">
    <property type="entry name" value="GLOBIN"/>
    <property type="match status" value="1"/>
</dbReference>
<dbReference type="Proteomes" id="UP000193380">
    <property type="component" value="Unassembled WGS sequence"/>
</dbReference>
<name>A0A060XRX8_ONCMY</name>
<dbReference type="InterPro" id="IPR002337">
    <property type="entry name" value="Hemoglobin_b"/>
</dbReference>
<evidence type="ECO:0000313" key="12">
    <source>
        <dbReference type="Proteomes" id="UP000694395"/>
    </source>
</evidence>
<dbReference type="GO" id="GO:0004601">
    <property type="term" value="F:peroxidase activity"/>
    <property type="evidence" value="ECO:0007669"/>
    <property type="project" value="TreeGrafter"/>
</dbReference>
<evidence type="ECO:0000256" key="2">
    <source>
        <dbReference type="ARBA" id="ARBA00022448"/>
    </source>
</evidence>
<dbReference type="FunFam" id="1.10.490.10:FF:000001">
    <property type="entry name" value="Hemoglobin subunit beta"/>
    <property type="match status" value="1"/>
</dbReference>
<evidence type="ECO:0000256" key="4">
    <source>
        <dbReference type="ARBA" id="ARBA00022621"/>
    </source>
</evidence>
<keyword evidence="5" id="KW-0479">Metal-binding</keyword>
<dbReference type="GO" id="GO:0005833">
    <property type="term" value="C:hemoglobin complex"/>
    <property type="evidence" value="ECO:0007669"/>
    <property type="project" value="InterPro"/>
</dbReference>
<sequence>MVQWTDFERKTIQSIFEKMDYDDVGPAALSRCLVVYPWTQRYFGNFGNLYNAAAIQGNPMVAAHGKTVLRGLDRAVKNMDDIKATYAELSVLHSEKLRVDPDNFRLLADCLTIVVAARMGADFTADVQGAFQKFLAVVVSSLGRQYH</sequence>
<dbReference type="Pfam" id="PF00042">
    <property type="entry name" value="Globin"/>
    <property type="match status" value="1"/>
</dbReference>
<dbReference type="GO" id="GO:0019825">
    <property type="term" value="F:oxygen binding"/>
    <property type="evidence" value="ECO:0007669"/>
    <property type="project" value="InterPro"/>
</dbReference>
<dbReference type="PANTHER" id="PTHR11442">
    <property type="entry name" value="HEMOGLOBIN FAMILY MEMBER"/>
    <property type="match status" value="1"/>
</dbReference>
<evidence type="ECO:0000256" key="7">
    <source>
        <dbReference type="RuleBase" id="RU000356"/>
    </source>
</evidence>
<dbReference type="InterPro" id="IPR050056">
    <property type="entry name" value="Hemoglobin_oxygen_transport"/>
</dbReference>
<dbReference type="EMBL" id="FR905513">
    <property type="protein sequence ID" value="CDQ79869.1"/>
    <property type="molecule type" value="Genomic_DNA"/>
</dbReference>
<keyword evidence="6" id="KW-0408">Iron</keyword>
<evidence type="ECO:0000313" key="10">
    <source>
        <dbReference type="Ensembl" id="ENSOMYP00000097644.2"/>
    </source>
</evidence>
<dbReference type="OrthoDB" id="9886081at2759"/>
<dbReference type="CDD" id="cd08925">
    <property type="entry name" value="Hb-beta-like"/>
    <property type="match status" value="1"/>
</dbReference>
<dbReference type="Proteomes" id="UP000694395">
    <property type="component" value="Chromosome 12"/>
</dbReference>
<evidence type="ECO:0000259" key="8">
    <source>
        <dbReference type="PROSITE" id="PS01033"/>
    </source>
</evidence>
<accession>A0A060XRX8</accession>
<feature type="domain" description="Globin" evidence="8">
    <location>
        <begin position="3"/>
        <end position="147"/>
    </location>
</feature>
<dbReference type="Gene3D" id="1.10.490.10">
    <property type="entry name" value="Globins"/>
    <property type="match status" value="1"/>
</dbReference>
<dbReference type="STRING" id="8022.A0A060XRX8"/>
<keyword evidence="4 7" id="KW-0561">Oxygen transport</keyword>
<comment type="similarity">
    <text evidence="1 7">Belongs to the globin family.</text>
</comment>
<dbReference type="GO" id="GO:0046872">
    <property type="term" value="F:metal ion binding"/>
    <property type="evidence" value="ECO:0007669"/>
    <property type="project" value="UniProtKB-KW"/>
</dbReference>
<dbReference type="GeneTree" id="ENSGT00940000157809"/>
<dbReference type="GO" id="GO:0005344">
    <property type="term" value="F:oxygen carrier activity"/>
    <property type="evidence" value="ECO:0007669"/>
    <property type="project" value="UniProtKB-KW"/>
</dbReference>
<dbReference type="PRINTS" id="PR00814">
    <property type="entry name" value="BETAHAEM"/>
</dbReference>
<dbReference type="Ensembl" id="ENSOMYT00000106047.2">
    <property type="protein sequence ID" value="ENSOMYP00000097644.2"/>
    <property type="gene ID" value="ENSOMYG00000044375.2"/>
</dbReference>
<dbReference type="GO" id="GO:0042744">
    <property type="term" value="P:hydrogen peroxide catabolic process"/>
    <property type="evidence" value="ECO:0007669"/>
    <property type="project" value="TreeGrafter"/>
</dbReference>
<keyword evidence="2 7" id="KW-0813">Transport</keyword>
<dbReference type="AlphaFoldDB" id="A0A060XRX8"/>
<evidence type="ECO:0000256" key="5">
    <source>
        <dbReference type="ARBA" id="ARBA00022723"/>
    </source>
</evidence>
<gene>
    <name evidence="10" type="primary">LOC118937733</name>
    <name evidence="9" type="ORF">GSONMT00009486001</name>
</gene>
<proteinExistence type="inferred from homology"/>
<dbReference type="InterPro" id="IPR012292">
    <property type="entry name" value="Globin/Proto"/>
</dbReference>
<reference evidence="10" key="4">
    <citation type="submission" date="2025-05" db="UniProtKB">
        <authorList>
            <consortium name="Ensembl"/>
        </authorList>
    </citation>
    <scope>IDENTIFICATION</scope>
</reference>
<accession>A0A8C7UCG4</accession>
<reference evidence="9" key="1">
    <citation type="journal article" date="2014" name="Nat. Commun.">
        <title>The rainbow trout genome provides novel insights into evolution after whole-genome duplication in vertebrates.</title>
        <authorList>
            <person name="Berthelot C."/>
            <person name="Brunet F."/>
            <person name="Chalopin D."/>
            <person name="Juanchich A."/>
            <person name="Bernard M."/>
            <person name="Noel B."/>
            <person name="Bento P."/>
            <person name="Da Silva C."/>
            <person name="Labadie K."/>
            <person name="Alberti A."/>
            <person name="Aury J.M."/>
            <person name="Louis A."/>
            <person name="Dehais P."/>
            <person name="Bardou P."/>
            <person name="Montfort J."/>
            <person name="Klopp C."/>
            <person name="Cabau C."/>
            <person name="Gaspin C."/>
            <person name="Thorgaard G.H."/>
            <person name="Boussaha M."/>
            <person name="Quillet E."/>
            <person name="Guyomard R."/>
            <person name="Galiana D."/>
            <person name="Bobe J."/>
            <person name="Volff J.N."/>
            <person name="Genet C."/>
            <person name="Wincker P."/>
            <person name="Jaillon O."/>
            <person name="Roest Crollius H."/>
            <person name="Guiguen Y."/>
        </authorList>
    </citation>
    <scope>NUCLEOTIDE SEQUENCE [LARGE SCALE GENOMIC DNA]</scope>
</reference>
<dbReference type="GO" id="GO:0020037">
    <property type="term" value="F:heme binding"/>
    <property type="evidence" value="ECO:0007669"/>
    <property type="project" value="InterPro"/>
</dbReference>
<evidence type="ECO:0000313" key="11">
    <source>
        <dbReference type="Proteomes" id="UP000193380"/>
    </source>
</evidence>
<dbReference type="SUPFAM" id="SSF46458">
    <property type="entry name" value="Globin-like"/>
    <property type="match status" value="1"/>
</dbReference>
<protein>
    <recommendedName>
        <fullName evidence="8">Globin domain-containing protein</fullName>
    </recommendedName>
</protein>
<dbReference type="GO" id="GO:0031720">
    <property type="term" value="F:haptoglobin binding"/>
    <property type="evidence" value="ECO:0007669"/>
    <property type="project" value="TreeGrafter"/>
</dbReference>
<dbReference type="GO" id="GO:0072562">
    <property type="term" value="C:blood microparticle"/>
    <property type="evidence" value="ECO:0007669"/>
    <property type="project" value="TreeGrafter"/>
</dbReference>
<evidence type="ECO:0000256" key="6">
    <source>
        <dbReference type="ARBA" id="ARBA00023004"/>
    </source>
</evidence>
<reference evidence="9" key="2">
    <citation type="submission" date="2014-03" db="EMBL/GenBank/DDBJ databases">
        <authorList>
            <person name="Genoscope - CEA"/>
        </authorList>
    </citation>
    <scope>NUCLEOTIDE SEQUENCE</scope>
</reference>
<evidence type="ECO:0000256" key="3">
    <source>
        <dbReference type="ARBA" id="ARBA00022617"/>
    </source>
</evidence>
<dbReference type="InterPro" id="IPR009050">
    <property type="entry name" value="Globin-like_sf"/>
</dbReference>
<evidence type="ECO:0000256" key="1">
    <source>
        <dbReference type="ARBA" id="ARBA00008705"/>
    </source>
</evidence>
<dbReference type="PANTHER" id="PTHR11442:SF7">
    <property type="entry name" value="HEMOGLOBIN SUBUNIT EPSILON"/>
    <property type="match status" value="1"/>
</dbReference>
<keyword evidence="12" id="KW-1185">Reference proteome</keyword>
<dbReference type="PaxDb" id="8022-A0A060XRX8"/>
<dbReference type="GO" id="GO:0043177">
    <property type="term" value="F:organic acid binding"/>
    <property type="evidence" value="ECO:0007669"/>
    <property type="project" value="TreeGrafter"/>
</dbReference>